<proteinExistence type="predicted"/>
<keyword evidence="13" id="KW-1185">Reference proteome</keyword>
<feature type="domain" description="Glycosyltransferase RgtA/B/C/D-like" evidence="11">
    <location>
        <begin position="128"/>
        <end position="266"/>
    </location>
</feature>
<protein>
    <submittedName>
        <fullName evidence="12">Membrane protein</fullName>
    </submittedName>
</protein>
<evidence type="ECO:0000256" key="6">
    <source>
        <dbReference type="ARBA" id="ARBA00022692"/>
    </source>
</evidence>
<keyword evidence="8 10" id="KW-1133">Transmembrane helix</keyword>
<feature type="transmembrane region" description="Helical" evidence="10">
    <location>
        <begin position="139"/>
        <end position="167"/>
    </location>
</feature>
<keyword evidence="7" id="KW-0256">Endoplasmic reticulum</keyword>
<feature type="transmembrane region" description="Helical" evidence="10">
    <location>
        <begin position="399"/>
        <end position="419"/>
    </location>
</feature>
<evidence type="ECO:0000313" key="12">
    <source>
        <dbReference type="EMBL" id="BCJ47088.1"/>
    </source>
</evidence>
<dbReference type="PANTHER" id="PTHR12468:SF2">
    <property type="entry name" value="GPI MANNOSYLTRANSFERASE 2"/>
    <property type="match status" value="1"/>
</dbReference>
<keyword evidence="6 10" id="KW-0812">Transmembrane</keyword>
<evidence type="ECO:0000256" key="2">
    <source>
        <dbReference type="ARBA" id="ARBA00004687"/>
    </source>
</evidence>
<dbReference type="InterPro" id="IPR007315">
    <property type="entry name" value="PIG-V/Gpi18"/>
</dbReference>
<evidence type="ECO:0000256" key="4">
    <source>
        <dbReference type="ARBA" id="ARBA00022676"/>
    </source>
</evidence>
<accession>A0ABN6CPD3</accession>
<evidence type="ECO:0000256" key="5">
    <source>
        <dbReference type="ARBA" id="ARBA00022679"/>
    </source>
</evidence>
<dbReference type="PANTHER" id="PTHR12468">
    <property type="entry name" value="GPI MANNOSYLTRANSFERASE 2"/>
    <property type="match status" value="1"/>
</dbReference>
<keyword evidence="5" id="KW-0808">Transferase</keyword>
<feature type="transmembrane region" description="Helical" evidence="10">
    <location>
        <begin position="234"/>
        <end position="252"/>
    </location>
</feature>
<feature type="transmembrane region" description="Helical" evidence="10">
    <location>
        <begin position="173"/>
        <end position="190"/>
    </location>
</feature>
<evidence type="ECO:0000256" key="1">
    <source>
        <dbReference type="ARBA" id="ARBA00004477"/>
    </source>
</evidence>
<feature type="transmembrane region" description="Helical" evidence="10">
    <location>
        <begin position="325"/>
        <end position="344"/>
    </location>
</feature>
<keyword evidence="4" id="KW-0328">Glycosyltransferase</keyword>
<dbReference type="RefSeq" id="WP_229831362.1">
    <property type="nucleotide sequence ID" value="NZ_AP023356.1"/>
</dbReference>
<evidence type="ECO:0000313" key="13">
    <source>
        <dbReference type="Proteomes" id="UP000676967"/>
    </source>
</evidence>
<feature type="transmembrane region" description="Helical" evidence="10">
    <location>
        <begin position="375"/>
        <end position="392"/>
    </location>
</feature>
<feature type="transmembrane region" description="Helical" evidence="10">
    <location>
        <begin position="259"/>
        <end position="279"/>
    </location>
</feature>
<evidence type="ECO:0000256" key="8">
    <source>
        <dbReference type="ARBA" id="ARBA00022989"/>
    </source>
</evidence>
<evidence type="ECO:0000256" key="9">
    <source>
        <dbReference type="ARBA" id="ARBA00023136"/>
    </source>
</evidence>
<evidence type="ECO:0000256" key="10">
    <source>
        <dbReference type="SAM" id="Phobius"/>
    </source>
</evidence>
<dbReference type="EMBL" id="AP023356">
    <property type="protein sequence ID" value="BCJ47088.1"/>
    <property type="molecule type" value="Genomic_DNA"/>
</dbReference>
<keyword evidence="9 10" id="KW-0472">Membrane</keyword>
<dbReference type="InterPro" id="IPR038731">
    <property type="entry name" value="RgtA/B/C-like"/>
</dbReference>
<name>A0ABN6CPD3_9ACTN</name>
<dbReference type="Proteomes" id="UP000676967">
    <property type="component" value="Chromosome"/>
</dbReference>
<evidence type="ECO:0000256" key="3">
    <source>
        <dbReference type="ARBA" id="ARBA00022502"/>
    </source>
</evidence>
<reference evidence="12 13" key="1">
    <citation type="submission" date="2020-08" db="EMBL/GenBank/DDBJ databases">
        <title>Whole genome shotgun sequence of Actinoplanes ianthinogenes NBRC 13996.</title>
        <authorList>
            <person name="Komaki H."/>
            <person name="Tamura T."/>
        </authorList>
    </citation>
    <scope>NUCLEOTIDE SEQUENCE [LARGE SCALE GENOMIC DNA]</scope>
    <source>
        <strain evidence="12 13">NBRC 13996</strain>
    </source>
</reference>
<comment type="subcellular location">
    <subcellularLocation>
        <location evidence="1">Endoplasmic reticulum membrane</location>
        <topology evidence="1">Multi-pass membrane protein</topology>
    </subcellularLocation>
</comment>
<dbReference type="Pfam" id="PF13231">
    <property type="entry name" value="PMT_2"/>
    <property type="match status" value="1"/>
</dbReference>
<gene>
    <name evidence="12" type="ORF">Aiant_77450</name>
</gene>
<comment type="pathway">
    <text evidence="2">Glycolipid biosynthesis; glycosylphosphatidylinositol-anchor biosynthesis.</text>
</comment>
<organism evidence="12 13">
    <name type="scientific">Actinoplanes ianthinogenes</name>
    <dbReference type="NCBI Taxonomy" id="122358"/>
    <lineage>
        <taxon>Bacteria</taxon>
        <taxon>Bacillati</taxon>
        <taxon>Actinomycetota</taxon>
        <taxon>Actinomycetes</taxon>
        <taxon>Micromonosporales</taxon>
        <taxon>Micromonosporaceae</taxon>
        <taxon>Actinoplanes</taxon>
    </lineage>
</organism>
<evidence type="ECO:0000259" key="11">
    <source>
        <dbReference type="Pfam" id="PF13231"/>
    </source>
</evidence>
<keyword evidence="3" id="KW-0337">GPI-anchor biosynthesis</keyword>
<sequence>MSDVVSIRAGEAEGGTSAMTAPDPVGGGPLGGLRLVAPAVGLYLMLRMFSLEVMYVLAGYAHARSPGRQVYPDGSINNQWRGFTSFADALVSWDGQWYIKIAGSGLGGPVGALDPDGVPYELRLAFFPLYPWLARPLTYLPFVTPVAACLIVSFLSAVAAAAGLYLIGRRLHGHRAGLMLAALWAVVPAAMTQNGAYTESLFTALAVWALYAVLTERWLLAGTLAAIGGLSRPTAVALIGTVGLAALVAAVSRRGGWRPYAAMLLAPLGLLAYFAFASARLGGFTKYTEIHHNTFGARWDNGENTWGMVSDILIGVDDDNAAKPIRVLSLVILAGFIVLLLLLVRRAPWQLTVFAAAMLVMATGTSTHISMIGRHLLPAFPVLLVPAVLLARATTRDRIVVLGALALLSGWYAGWLPFISGQAI</sequence>
<evidence type="ECO:0000256" key="7">
    <source>
        <dbReference type="ARBA" id="ARBA00022824"/>
    </source>
</evidence>